<dbReference type="GO" id="GO:0010485">
    <property type="term" value="F:histone H4 acetyltransferase activity"/>
    <property type="evidence" value="ECO:0007669"/>
    <property type="project" value="InterPro"/>
</dbReference>
<dbReference type="InterPro" id="IPR016181">
    <property type="entry name" value="Acyl_CoA_acyltransferase"/>
</dbReference>
<dbReference type="EC" id="2.3.1.257" evidence="4"/>
<comment type="catalytic activity">
    <reaction evidence="10">
        <text>N-terminal L-seryl-[histone H2A] + acetyl-CoA = N-terminal N(alpha)-acetyl-L-seryl-[histone H2A] + CoA + H(+)</text>
        <dbReference type="Rhea" id="RHEA:50600"/>
        <dbReference type="Rhea" id="RHEA-COMP:12742"/>
        <dbReference type="Rhea" id="RHEA-COMP:12744"/>
        <dbReference type="ChEBI" id="CHEBI:15378"/>
        <dbReference type="ChEBI" id="CHEBI:57287"/>
        <dbReference type="ChEBI" id="CHEBI:57288"/>
        <dbReference type="ChEBI" id="CHEBI:64738"/>
        <dbReference type="ChEBI" id="CHEBI:83690"/>
        <dbReference type="EC" id="2.3.1.257"/>
    </reaction>
</comment>
<evidence type="ECO:0000256" key="11">
    <source>
        <dbReference type="ARBA" id="ARBA00049524"/>
    </source>
</evidence>
<dbReference type="GO" id="GO:0005737">
    <property type="term" value="C:cytoplasm"/>
    <property type="evidence" value="ECO:0007669"/>
    <property type="project" value="UniProtKB-SubCell"/>
</dbReference>
<dbReference type="Pfam" id="PF00583">
    <property type="entry name" value="Acetyltransf_1"/>
    <property type="match status" value="1"/>
</dbReference>
<keyword evidence="8" id="KW-0539">Nucleus</keyword>
<gene>
    <name evidence="14" type="ORF">K435DRAFT_146510</name>
</gene>
<dbReference type="AlphaFoldDB" id="A0A4S8MPG1"/>
<keyword evidence="9" id="KW-0012">Acyltransferase</keyword>
<dbReference type="InterPro" id="IPR000182">
    <property type="entry name" value="GNAT_dom"/>
</dbReference>
<dbReference type="PANTHER" id="PTHR20531">
    <property type="entry name" value="N-ALPHA-ACETYLTRANSFERASE 40"/>
    <property type="match status" value="1"/>
</dbReference>
<sequence>MYELYIHSSFGWKPEEKKKELFDTLSRFILLSSGQTEEVAGFCMFRFEYENGDDILYCYELQISRSHKRRSLGRYMIDSLSAIGAALKMDKIMLTVLLANSEARGFYKAMGFTLDPTSPGVDGEADEEEGNESDTEEEEEQDADYEILSKSC</sequence>
<evidence type="ECO:0000313" key="14">
    <source>
        <dbReference type="EMBL" id="THV04877.1"/>
    </source>
</evidence>
<evidence type="ECO:0000313" key="15">
    <source>
        <dbReference type="Proteomes" id="UP000297245"/>
    </source>
</evidence>
<comment type="catalytic activity">
    <reaction evidence="11">
        <text>N-terminal L-seryl-[histone H4] + acetyl-CoA = N-terminal N(alpha)-acetyl-L-seryl-[histone H4] + CoA + H(+)</text>
        <dbReference type="Rhea" id="RHEA:50596"/>
        <dbReference type="Rhea" id="RHEA-COMP:12740"/>
        <dbReference type="Rhea" id="RHEA-COMP:12743"/>
        <dbReference type="ChEBI" id="CHEBI:15378"/>
        <dbReference type="ChEBI" id="CHEBI:57287"/>
        <dbReference type="ChEBI" id="CHEBI:57288"/>
        <dbReference type="ChEBI" id="CHEBI:64738"/>
        <dbReference type="ChEBI" id="CHEBI:83690"/>
        <dbReference type="EC" id="2.3.1.257"/>
    </reaction>
</comment>
<dbReference type="GO" id="GO:1990189">
    <property type="term" value="F:protein N-terminal-serine acetyltransferase activity"/>
    <property type="evidence" value="ECO:0007669"/>
    <property type="project" value="UniProtKB-EC"/>
</dbReference>
<evidence type="ECO:0000256" key="9">
    <source>
        <dbReference type="ARBA" id="ARBA00023315"/>
    </source>
</evidence>
<organism evidence="14 15">
    <name type="scientific">Dendrothele bispora (strain CBS 962.96)</name>
    <dbReference type="NCBI Taxonomy" id="1314807"/>
    <lineage>
        <taxon>Eukaryota</taxon>
        <taxon>Fungi</taxon>
        <taxon>Dikarya</taxon>
        <taxon>Basidiomycota</taxon>
        <taxon>Agaricomycotina</taxon>
        <taxon>Agaricomycetes</taxon>
        <taxon>Agaricomycetidae</taxon>
        <taxon>Agaricales</taxon>
        <taxon>Agaricales incertae sedis</taxon>
        <taxon>Dendrothele</taxon>
    </lineage>
</organism>
<evidence type="ECO:0000256" key="6">
    <source>
        <dbReference type="ARBA" id="ARBA00022490"/>
    </source>
</evidence>
<dbReference type="EMBL" id="ML179052">
    <property type="protein sequence ID" value="THV04877.1"/>
    <property type="molecule type" value="Genomic_DNA"/>
</dbReference>
<keyword evidence="7" id="KW-0808">Transferase</keyword>
<keyword evidence="6" id="KW-0963">Cytoplasm</keyword>
<comment type="subcellular location">
    <subcellularLocation>
        <location evidence="2">Cytoplasm</location>
    </subcellularLocation>
    <subcellularLocation>
        <location evidence="1">Nucleus</location>
    </subcellularLocation>
</comment>
<evidence type="ECO:0000256" key="1">
    <source>
        <dbReference type="ARBA" id="ARBA00004123"/>
    </source>
</evidence>
<evidence type="ECO:0000256" key="2">
    <source>
        <dbReference type="ARBA" id="ARBA00004496"/>
    </source>
</evidence>
<dbReference type="InterPro" id="IPR039949">
    <property type="entry name" value="NAA40"/>
</dbReference>
<keyword evidence="15" id="KW-1185">Reference proteome</keyword>
<evidence type="ECO:0000256" key="10">
    <source>
        <dbReference type="ARBA" id="ARBA00047821"/>
    </source>
</evidence>
<accession>A0A4S8MPG1</accession>
<dbReference type="PROSITE" id="PS51186">
    <property type="entry name" value="GNAT"/>
    <property type="match status" value="1"/>
</dbReference>
<dbReference type="OrthoDB" id="424551at2759"/>
<reference evidence="14 15" key="1">
    <citation type="journal article" date="2019" name="Nat. Ecol. Evol.">
        <title>Megaphylogeny resolves global patterns of mushroom evolution.</title>
        <authorList>
            <person name="Varga T."/>
            <person name="Krizsan K."/>
            <person name="Foldi C."/>
            <person name="Dima B."/>
            <person name="Sanchez-Garcia M."/>
            <person name="Sanchez-Ramirez S."/>
            <person name="Szollosi G.J."/>
            <person name="Szarkandi J.G."/>
            <person name="Papp V."/>
            <person name="Albert L."/>
            <person name="Andreopoulos W."/>
            <person name="Angelini C."/>
            <person name="Antonin V."/>
            <person name="Barry K.W."/>
            <person name="Bougher N.L."/>
            <person name="Buchanan P."/>
            <person name="Buyck B."/>
            <person name="Bense V."/>
            <person name="Catcheside P."/>
            <person name="Chovatia M."/>
            <person name="Cooper J."/>
            <person name="Damon W."/>
            <person name="Desjardin D."/>
            <person name="Finy P."/>
            <person name="Geml J."/>
            <person name="Haridas S."/>
            <person name="Hughes K."/>
            <person name="Justo A."/>
            <person name="Karasinski D."/>
            <person name="Kautmanova I."/>
            <person name="Kiss B."/>
            <person name="Kocsube S."/>
            <person name="Kotiranta H."/>
            <person name="LaButti K.M."/>
            <person name="Lechner B.E."/>
            <person name="Liimatainen K."/>
            <person name="Lipzen A."/>
            <person name="Lukacs Z."/>
            <person name="Mihaltcheva S."/>
            <person name="Morgado L.N."/>
            <person name="Niskanen T."/>
            <person name="Noordeloos M.E."/>
            <person name="Ohm R.A."/>
            <person name="Ortiz-Santana B."/>
            <person name="Ovrebo C."/>
            <person name="Racz N."/>
            <person name="Riley R."/>
            <person name="Savchenko A."/>
            <person name="Shiryaev A."/>
            <person name="Soop K."/>
            <person name="Spirin V."/>
            <person name="Szebenyi C."/>
            <person name="Tomsovsky M."/>
            <person name="Tulloss R.E."/>
            <person name="Uehling J."/>
            <person name="Grigoriev I.V."/>
            <person name="Vagvolgyi C."/>
            <person name="Papp T."/>
            <person name="Martin F.M."/>
            <person name="Miettinen O."/>
            <person name="Hibbett D.S."/>
            <person name="Nagy L.G."/>
        </authorList>
    </citation>
    <scope>NUCLEOTIDE SEQUENCE [LARGE SCALE GENOMIC DNA]</scope>
    <source>
        <strain evidence="14 15">CBS 962.96</strain>
    </source>
</reference>
<dbReference type="GO" id="GO:0043998">
    <property type="term" value="F:histone H2A acetyltransferase activity"/>
    <property type="evidence" value="ECO:0007669"/>
    <property type="project" value="InterPro"/>
</dbReference>
<feature type="domain" description="N-acetyltransferase" evidence="13">
    <location>
        <begin position="1"/>
        <end position="142"/>
    </location>
</feature>
<evidence type="ECO:0000256" key="3">
    <source>
        <dbReference type="ARBA" id="ARBA00008870"/>
    </source>
</evidence>
<protein>
    <recommendedName>
        <fullName evidence="5">N-alpha-acetyltransferase 40</fullName>
        <ecNumber evidence="4">2.3.1.257</ecNumber>
    </recommendedName>
</protein>
<evidence type="ECO:0000256" key="8">
    <source>
        <dbReference type="ARBA" id="ARBA00023242"/>
    </source>
</evidence>
<feature type="region of interest" description="Disordered" evidence="12">
    <location>
        <begin position="115"/>
        <end position="152"/>
    </location>
</feature>
<evidence type="ECO:0000256" key="5">
    <source>
        <dbReference type="ARBA" id="ARBA00015043"/>
    </source>
</evidence>
<proteinExistence type="inferred from homology"/>
<feature type="compositionally biased region" description="Acidic residues" evidence="12">
    <location>
        <begin position="123"/>
        <end position="145"/>
    </location>
</feature>
<dbReference type="SUPFAM" id="SSF55729">
    <property type="entry name" value="Acyl-CoA N-acyltransferases (Nat)"/>
    <property type="match status" value="1"/>
</dbReference>
<dbReference type="Gene3D" id="3.40.630.30">
    <property type="match status" value="1"/>
</dbReference>
<evidence type="ECO:0000256" key="4">
    <source>
        <dbReference type="ARBA" id="ARBA00012950"/>
    </source>
</evidence>
<dbReference type="PANTHER" id="PTHR20531:SF1">
    <property type="entry name" value="N-ALPHA-ACETYLTRANSFERASE 40"/>
    <property type="match status" value="1"/>
</dbReference>
<comment type="similarity">
    <text evidence="3">Belongs to the acetyltransferase family. NAA40 subfamily.</text>
</comment>
<evidence type="ECO:0000259" key="13">
    <source>
        <dbReference type="PROSITE" id="PS51186"/>
    </source>
</evidence>
<dbReference type="Proteomes" id="UP000297245">
    <property type="component" value="Unassembled WGS sequence"/>
</dbReference>
<name>A0A4S8MPG1_DENBC</name>
<evidence type="ECO:0000256" key="12">
    <source>
        <dbReference type="SAM" id="MobiDB-lite"/>
    </source>
</evidence>
<dbReference type="GO" id="GO:0005634">
    <property type="term" value="C:nucleus"/>
    <property type="evidence" value="ECO:0007669"/>
    <property type="project" value="UniProtKB-SubCell"/>
</dbReference>
<evidence type="ECO:0000256" key="7">
    <source>
        <dbReference type="ARBA" id="ARBA00022679"/>
    </source>
</evidence>